<dbReference type="SMR" id="A0A8T3AUI5"/>
<comment type="similarity">
    <text evidence="1 4">Belongs to the glycosyl hydrolase 1 family.</text>
</comment>
<feature type="signal peptide" evidence="5">
    <location>
        <begin position="1"/>
        <end position="21"/>
    </location>
</feature>
<evidence type="ECO:0000313" key="6">
    <source>
        <dbReference type="EMBL" id="KAI0499748.1"/>
    </source>
</evidence>
<keyword evidence="2 5" id="KW-0732">Signal</keyword>
<dbReference type="PANTHER" id="PTHR10353">
    <property type="entry name" value="GLYCOSYL HYDROLASE"/>
    <property type="match status" value="1"/>
</dbReference>
<proteinExistence type="inferred from homology"/>
<keyword evidence="3" id="KW-0378">Hydrolase</keyword>
<dbReference type="EMBL" id="JAGYWB010000013">
    <property type="protein sequence ID" value="KAI0499748.1"/>
    <property type="molecule type" value="Genomic_DNA"/>
</dbReference>
<accession>A0A8T3AUI5</accession>
<gene>
    <name evidence="6" type="ORF">KFK09_017956</name>
</gene>
<dbReference type="SUPFAM" id="SSF51445">
    <property type="entry name" value="(Trans)glycosidases"/>
    <property type="match status" value="1"/>
</dbReference>
<evidence type="ECO:0000313" key="7">
    <source>
        <dbReference type="Proteomes" id="UP000829196"/>
    </source>
</evidence>
<evidence type="ECO:0000256" key="2">
    <source>
        <dbReference type="ARBA" id="ARBA00022729"/>
    </source>
</evidence>
<name>A0A8T3AUI5_DENNO</name>
<evidence type="ECO:0000256" key="3">
    <source>
        <dbReference type="ARBA" id="ARBA00022801"/>
    </source>
</evidence>
<dbReference type="Gene3D" id="3.20.20.80">
    <property type="entry name" value="Glycosidases"/>
    <property type="match status" value="1"/>
</dbReference>
<dbReference type="GO" id="GO:0004565">
    <property type="term" value="F:beta-galactosidase activity"/>
    <property type="evidence" value="ECO:0007669"/>
    <property type="project" value="UniProtKB-ARBA"/>
</dbReference>
<dbReference type="Pfam" id="PF00232">
    <property type="entry name" value="Glyco_hydro_1"/>
    <property type="match status" value="1"/>
</dbReference>
<dbReference type="InterPro" id="IPR017853">
    <property type="entry name" value="GH"/>
</dbReference>
<keyword evidence="7" id="KW-1185">Reference proteome</keyword>
<dbReference type="InterPro" id="IPR001360">
    <property type="entry name" value="Glyco_hydro_1"/>
</dbReference>
<evidence type="ECO:0000256" key="1">
    <source>
        <dbReference type="ARBA" id="ARBA00010838"/>
    </source>
</evidence>
<dbReference type="PANTHER" id="PTHR10353:SF236">
    <property type="entry name" value="BETA-GLUCOSIDASE 18"/>
    <property type="match status" value="1"/>
</dbReference>
<feature type="chain" id="PRO_5035846857" description="Beta-glucosidase 18-like" evidence="5">
    <location>
        <begin position="22"/>
        <end position="512"/>
    </location>
</feature>
<evidence type="ECO:0000256" key="5">
    <source>
        <dbReference type="SAM" id="SignalP"/>
    </source>
</evidence>
<dbReference type="OrthoDB" id="65569at2759"/>
<dbReference type="GO" id="GO:0005975">
    <property type="term" value="P:carbohydrate metabolic process"/>
    <property type="evidence" value="ECO:0007669"/>
    <property type="project" value="InterPro"/>
</dbReference>
<dbReference type="FunFam" id="3.20.20.80:FF:000020">
    <property type="entry name" value="Beta-glucosidase 12"/>
    <property type="match status" value="1"/>
</dbReference>
<protein>
    <recommendedName>
        <fullName evidence="8">Beta-glucosidase 18-like</fullName>
    </recommendedName>
</protein>
<dbReference type="PRINTS" id="PR00131">
    <property type="entry name" value="GLHYDRLASE1"/>
</dbReference>
<organism evidence="6 7">
    <name type="scientific">Dendrobium nobile</name>
    <name type="common">Orchid</name>
    <dbReference type="NCBI Taxonomy" id="94219"/>
    <lineage>
        <taxon>Eukaryota</taxon>
        <taxon>Viridiplantae</taxon>
        <taxon>Streptophyta</taxon>
        <taxon>Embryophyta</taxon>
        <taxon>Tracheophyta</taxon>
        <taxon>Spermatophyta</taxon>
        <taxon>Magnoliopsida</taxon>
        <taxon>Liliopsida</taxon>
        <taxon>Asparagales</taxon>
        <taxon>Orchidaceae</taxon>
        <taxon>Epidendroideae</taxon>
        <taxon>Malaxideae</taxon>
        <taxon>Dendrobiinae</taxon>
        <taxon>Dendrobium</taxon>
    </lineage>
</organism>
<sequence length="512" mass="58293">MMEKHRETLGLLVCLFSLVAGIDRSHFPPDFLFGTATSYYQIEGGYLDGRKGLSNWDVFSHMPGKIKDGSNGDIADDHYHRFKDDINLMHSLGVNSYRFSISWSRILPRGRFGEVNSEGISFYKNLIDALIIKGIQPFVTINHYDIPQELEDRYGAWLNSQIQEDFGYFAEICFREFGDKVKYWSTFNEPNVMVSKGYIEGTYPPGRCSEPYGHCSSGDSDMEPFIATHNVILSHAVAVDIYRKKYQEKQGGSIGIVMSATWYEPYEDTPVHRIAAARASAFEIGWFLDPMIYGSYPIEMTQILGSVLPTFSSSDKKKLNNSLDFIGINHYTSMFAKDCLFSVCNLGPFTSNGSLLRIGYSNGVPVGATTDMPDFYVTPKGMEKIVLYVMKRYKNLPMIITENGYAQKSDGKLSIEDFINDEKRVEFLSSYLTSLSKAIRKGADVRGYFIWSFIDNFEWLFGYSERFGLVHVDYDTQQRTPKLSAKWYKEFLEGPKIKTTVSNMLKPSRLAN</sequence>
<reference evidence="6" key="1">
    <citation type="journal article" date="2022" name="Front. Genet.">
        <title>Chromosome-Scale Assembly of the Dendrobium nobile Genome Provides Insights Into the Molecular Mechanism of the Biosynthesis of the Medicinal Active Ingredient of Dendrobium.</title>
        <authorList>
            <person name="Xu Q."/>
            <person name="Niu S.-C."/>
            <person name="Li K.-L."/>
            <person name="Zheng P.-J."/>
            <person name="Zhang X.-J."/>
            <person name="Jia Y."/>
            <person name="Liu Y."/>
            <person name="Niu Y.-X."/>
            <person name="Yu L.-H."/>
            <person name="Chen D.-F."/>
            <person name="Zhang G.-Q."/>
        </authorList>
    </citation>
    <scope>NUCLEOTIDE SEQUENCE</scope>
    <source>
        <tissue evidence="6">Leaf</tissue>
    </source>
</reference>
<evidence type="ECO:0008006" key="8">
    <source>
        <dbReference type="Google" id="ProtNLM"/>
    </source>
</evidence>
<dbReference type="AlphaFoldDB" id="A0A8T3AUI5"/>
<dbReference type="GO" id="GO:0008422">
    <property type="term" value="F:beta-glucosidase activity"/>
    <property type="evidence" value="ECO:0007669"/>
    <property type="project" value="TreeGrafter"/>
</dbReference>
<comment type="caution">
    <text evidence="6">The sequence shown here is derived from an EMBL/GenBank/DDBJ whole genome shotgun (WGS) entry which is preliminary data.</text>
</comment>
<dbReference type="GO" id="GO:0033907">
    <property type="term" value="F:beta-D-fucosidase activity"/>
    <property type="evidence" value="ECO:0007669"/>
    <property type="project" value="UniProtKB-ARBA"/>
</dbReference>
<evidence type="ECO:0000256" key="4">
    <source>
        <dbReference type="RuleBase" id="RU003690"/>
    </source>
</evidence>
<dbReference type="Proteomes" id="UP000829196">
    <property type="component" value="Unassembled WGS sequence"/>
</dbReference>